<accession>A0AAV9ZXK6</accession>
<evidence type="ECO:0000313" key="2">
    <source>
        <dbReference type="Proteomes" id="UP001362999"/>
    </source>
</evidence>
<gene>
    <name evidence="1" type="ORF">R3P38DRAFT_3371321</name>
</gene>
<comment type="caution">
    <text evidence="1">The sequence shown here is derived from an EMBL/GenBank/DDBJ whole genome shotgun (WGS) entry which is preliminary data.</text>
</comment>
<proteinExistence type="predicted"/>
<keyword evidence="2" id="KW-1185">Reference proteome</keyword>
<dbReference type="AlphaFoldDB" id="A0AAV9ZXK6"/>
<dbReference type="Proteomes" id="UP001362999">
    <property type="component" value="Unassembled WGS sequence"/>
</dbReference>
<protein>
    <submittedName>
        <fullName evidence="1">Uncharacterized protein</fullName>
    </submittedName>
</protein>
<sequence>MLEDPQRNYATFCSARTYEPMPILIARLRACTSEGSPNLCRHRLYAPPHPASRVPQTQRRNLAIFVPARFNVTDSRESANPVKVEVELVESIDNSDCEISDLILKLRVAHDSPLNSTRACRFPTSNSPQVRYKTKFLLGFDFSTSRSSPPFHPLSRRERAKRALTALPRRSPGASFACRNPRDSHAIVSWRVERLDDDVGVDGDEEGGGGVTRRSAYLGGAFSSDAALKRWRGRCWCRRRKAQRYGNVTRGGELEGCECREGGETAECVGTTMSAWQSRWSAGGAYEWGGRRHAREGVDVVNTAREGKKRDIPRYLICMYARLGVGVGAASGGVEEAGTRWVQGKEG</sequence>
<organism evidence="1 2">
    <name type="scientific">Favolaschia claudopus</name>
    <dbReference type="NCBI Taxonomy" id="2862362"/>
    <lineage>
        <taxon>Eukaryota</taxon>
        <taxon>Fungi</taxon>
        <taxon>Dikarya</taxon>
        <taxon>Basidiomycota</taxon>
        <taxon>Agaricomycotina</taxon>
        <taxon>Agaricomycetes</taxon>
        <taxon>Agaricomycetidae</taxon>
        <taxon>Agaricales</taxon>
        <taxon>Marasmiineae</taxon>
        <taxon>Mycenaceae</taxon>
        <taxon>Favolaschia</taxon>
    </lineage>
</organism>
<evidence type="ECO:0000313" key="1">
    <source>
        <dbReference type="EMBL" id="KAK6995940.1"/>
    </source>
</evidence>
<reference evidence="1 2" key="1">
    <citation type="journal article" date="2024" name="J Genomics">
        <title>Draft genome sequencing and assembly of Favolaschia claudopus CIRM-BRFM 2984 isolated from oak limbs.</title>
        <authorList>
            <person name="Navarro D."/>
            <person name="Drula E."/>
            <person name="Chaduli D."/>
            <person name="Cazenave R."/>
            <person name="Ahrendt S."/>
            <person name="Wang J."/>
            <person name="Lipzen A."/>
            <person name="Daum C."/>
            <person name="Barry K."/>
            <person name="Grigoriev I.V."/>
            <person name="Favel A."/>
            <person name="Rosso M.N."/>
            <person name="Martin F."/>
        </authorList>
    </citation>
    <scope>NUCLEOTIDE SEQUENCE [LARGE SCALE GENOMIC DNA]</scope>
    <source>
        <strain evidence="1 2">CIRM-BRFM 2984</strain>
    </source>
</reference>
<name>A0AAV9ZXK6_9AGAR</name>
<dbReference type="EMBL" id="JAWWNJ010000100">
    <property type="protein sequence ID" value="KAK6995940.1"/>
    <property type="molecule type" value="Genomic_DNA"/>
</dbReference>